<dbReference type="AlphaFoldDB" id="A0ABD1MKH5"/>
<comment type="caution">
    <text evidence="1">The sequence shown here is derived from an EMBL/GenBank/DDBJ whole genome shotgun (WGS) entry which is preliminary data.</text>
</comment>
<evidence type="ECO:0000313" key="2">
    <source>
        <dbReference type="Proteomes" id="UP001603857"/>
    </source>
</evidence>
<accession>A0ABD1MKH5</accession>
<reference evidence="1 2" key="1">
    <citation type="submission" date="2024-08" db="EMBL/GenBank/DDBJ databases">
        <title>Insights into the chromosomal genome structure of Flemingia macrophylla.</title>
        <authorList>
            <person name="Ding Y."/>
            <person name="Zhao Y."/>
            <person name="Bi W."/>
            <person name="Wu M."/>
            <person name="Zhao G."/>
            <person name="Gong Y."/>
            <person name="Li W."/>
            <person name="Zhang P."/>
        </authorList>
    </citation>
    <scope>NUCLEOTIDE SEQUENCE [LARGE SCALE GENOMIC DNA]</scope>
    <source>
        <strain evidence="1">DYQJB</strain>
        <tissue evidence="1">Leaf</tissue>
    </source>
</reference>
<name>A0ABD1MKH5_9FABA</name>
<gene>
    <name evidence="1" type="ORF">Fmac_016753</name>
</gene>
<sequence length="77" mass="8152">MAGMAAPPLTLPIGMAAPPLTLPTNHDNIDRAAGSPIIGLHLDYGVSGSVFLWDLDARKKPRSTKGSGLWDFRRVAA</sequence>
<dbReference type="EMBL" id="JBGMDY010000005">
    <property type="protein sequence ID" value="KAL2335540.1"/>
    <property type="molecule type" value="Genomic_DNA"/>
</dbReference>
<proteinExistence type="predicted"/>
<organism evidence="1 2">
    <name type="scientific">Flemingia macrophylla</name>
    <dbReference type="NCBI Taxonomy" id="520843"/>
    <lineage>
        <taxon>Eukaryota</taxon>
        <taxon>Viridiplantae</taxon>
        <taxon>Streptophyta</taxon>
        <taxon>Embryophyta</taxon>
        <taxon>Tracheophyta</taxon>
        <taxon>Spermatophyta</taxon>
        <taxon>Magnoliopsida</taxon>
        <taxon>eudicotyledons</taxon>
        <taxon>Gunneridae</taxon>
        <taxon>Pentapetalae</taxon>
        <taxon>rosids</taxon>
        <taxon>fabids</taxon>
        <taxon>Fabales</taxon>
        <taxon>Fabaceae</taxon>
        <taxon>Papilionoideae</taxon>
        <taxon>50 kb inversion clade</taxon>
        <taxon>NPAAA clade</taxon>
        <taxon>indigoferoid/millettioid clade</taxon>
        <taxon>Phaseoleae</taxon>
        <taxon>Flemingia</taxon>
    </lineage>
</organism>
<protein>
    <submittedName>
        <fullName evidence="1">Uncharacterized protein</fullName>
    </submittedName>
</protein>
<dbReference type="Proteomes" id="UP001603857">
    <property type="component" value="Unassembled WGS sequence"/>
</dbReference>
<keyword evidence="2" id="KW-1185">Reference proteome</keyword>
<evidence type="ECO:0000313" key="1">
    <source>
        <dbReference type="EMBL" id="KAL2335540.1"/>
    </source>
</evidence>